<dbReference type="GO" id="GO:0003677">
    <property type="term" value="F:DNA binding"/>
    <property type="evidence" value="ECO:0007669"/>
    <property type="project" value="UniProtKB-KW"/>
</dbReference>
<dbReference type="SUPFAM" id="SSF88659">
    <property type="entry name" value="Sigma3 and sigma4 domains of RNA polymerase sigma factors"/>
    <property type="match status" value="1"/>
</dbReference>
<keyword evidence="5" id="KW-0804">Transcription</keyword>
<sequence>MNRYCDFTDDELIRLYLAGDSSAFSWLVRRHKDRIFTTIVLLVKDRCLAEDIFQETFIKIINALRDGHYTDNRRFLAWAARIAHNCCINHFRKLNVSPSVVSGYNDGLLSGADHHYIEQSEEQRLIAREWAQELHIILDMLPEAQREALILRYYADLSYKEIAQVVNVGINTALGRVRYAIMNMRKIMEKEQELAPIN</sequence>
<dbReference type="RefSeq" id="WP_145718210.1">
    <property type="nucleotide sequence ID" value="NZ_BAAAFY010000002.1"/>
</dbReference>
<keyword evidence="4" id="KW-0238">DNA-binding</keyword>
<evidence type="ECO:0000313" key="8">
    <source>
        <dbReference type="EMBL" id="TWI84503.1"/>
    </source>
</evidence>
<dbReference type="Proteomes" id="UP000316778">
    <property type="component" value="Unassembled WGS sequence"/>
</dbReference>
<dbReference type="SUPFAM" id="SSF88946">
    <property type="entry name" value="Sigma2 domain of RNA polymerase sigma factors"/>
    <property type="match status" value="1"/>
</dbReference>
<name>A0A562STS3_CHIJA</name>
<evidence type="ECO:0000256" key="3">
    <source>
        <dbReference type="ARBA" id="ARBA00023082"/>
    </source>
</evidence>
<dbReference type="InterPro" id="IPR007627">
    <property type="entry name" value="RNA_pol_sigma70_r2"/>
</dbReference>
<evidence type="ECO:0000256" key="1">
    <source>
        <dbReference type="ARBA" id="ARBA00010641"/>
    </source>
</evidence>
<evidence type="ECO:0000256" key="4">
    <source>
        <dbReference type="ARBA" id="ARBA00023125"/>
    </source>
</evidence>
<organism evidence="8 9">
    <name type="scientific">Chitinophaga japonensis</name>
    <name type="common">Flexibacter japonensis</name>
    <dbReference type="NCBI Taxonomy" id="104662"/>
    <lineage>
        <taxon>Bacteria</taxon>
        <taxon>Pseudomonadati</taxon>
        <taxon>Bacteroidota</taxon>
        <taxon>Chitinophagia</taxon>
        <taxon>Chitinophagales</taxon>
        <taxon>Chitinophagaceae</taxon>
        <taxon>Chitinophaga</taxon>
    </lineage>
</organism>
<evidence type="ECO:0000259" key="7">
    <source>
        <dbReference type="Pfam" id="PF08281"/>
    </source>
</evidence>
<gene>
    <name evidence="8" type="ORF">LX66_4873</name>
</gene>
<feature type="domain" description="RNA polymerase sigma factor 70 region 4 type 2" evidence="7">
    <location>
        <begin position="133"/>
        <end position="172"/>
    </location>
</feature>
<comment type="similarity">
    <text evidence="1">Belongs to the sigma-70 factor family. ECF subfamily.</text>
</comment>
<evidence type="ECO:0000313" key="9">
    <source>
        <dbReference type="Proteomes" id="UP000316778"/>
    </source>
</evidence>
<dbReference type="GO" id="GO:0016987">
    <property type="term" value="F:sigma factor activity"/>
    <property type="evidence" value="ECO:0007669"/>
    <property type="project" value="UniProtKB-KW"/>
</dbReference>
<dbReference type="InterPro" id="IPR013325">
    <property type="entry name" value="RNA_pol_sigma_r2"/>
</dbReference>
<reference evidence="8 9" key="1">
    <citation type="journal article" date="2013" name="Stand. Genomic Sci.">
        <title>Genomic Encyclopedia of Type Strains, Phase I: The one thousand microbial genomes (KMG-I) project.</title>
        <authorList>
            <person name="Kyrpides N.C."/>
            <person name="Woyke T."/>
            <person name="Eisen J.A."/>
            <person name="Garrity G."/>
            <person name="Lilburn T.G."/>
            <person name="Beck B.J."/>
            <person name="Whitman W.B."/>
            <person name="Hugenholtz P."/>
            <person name="Klenk H.P."/>
        </authorList>
    </citation>
    <scope>NUCLEOTIDE SEQUENCE [LARGE SCALE GENOMIC DNA]</scope>
    <source>
        <strain evidence="8 9">DSM 13484</strain>
    </source>
</reference>
<dbReference type="GO" id="GO:0006352">
    <property type="term" value="P:DNA-templated transcription initiation"/>
    <property type="evidence" value="ECO:0007669"/>
    <property type="project" value="InterPro"/>
</dbReference>
<dbReference type="InterPro" id="IPR036388">
    <property type="entry name" value="WH-like_DNA-bd_sf"/>
</dbReference>
<feature type="domain" description="RNA polymerase sigma-70 region 2" evidence="6">
    <location>
        <begin position="27"/>
        <end position="94"/>
    </location>
</feature>
<dbReference type="PANTHER" id="PTHR43133:SF8">
    <property type="entry name" value="RNA POLYMERASE SIGMA FACTOR HI_1459-RELATED"/>
    <property type="match status" value="1"/>
</dbReference>
<dbReference type="AlphaFoldDB" id="A0A562STS3"/>
<evidence type="ECO:0000256" key="5">
    <source>
        <dbReference type="ARBA" id="ARBA00023163"/>
    </source>
</evidence>
<comment type="caution">
    <text evidence="8">The sequence shown here is derived from an EMBL/GenBank/DDBJ whole genome shotgun (WGS) entry which is preliminary data.</text>
</comment>
<accession>A0A562STS3</accession>
<evidence type="ECO:0000256" key="2">
    <source>
        <dbReference type="ARBA" id="ARBA00023015"/>
    </source>
</evidence>
<dbReference type="PANTHER" id="PTHR43133">
    <property type="entry name" value="RNA POLYMERASE ECF-TYPE SIGMA FACTO"/>
    <property type="match status" value="1"/>
</dbReference>
<dbReference type="Pfam" id="PF04542">
    <property type="entry name" value="Sigma70_r2"/>
    <property type="match status" value="1"/>
</dbReference>
<dbReference type="Gene3D" id="1.10.10.10">
    <property type="entry name" value="Winged helix-like DNA-binding domain superfamily/Winged helix DNA-binding domain"/>
    <property type="match status" value="1"/>
</dbReference>
<keyword evidence="9" id="KW-1185">Reference proteome</keyword>
<dbReference type="InterPro" id="IPR014284">
    <property type="entry name" value="RNA_pol_sigma-70_dom"/>
</dbReference>
<dbReference type="EMBL" id="VLLG01000005">
    <property type="protein sequence ID" value="TWI84503.1"/>
    <property type="molecule type" value="Genomic_DNA"/>
</dbReference>
<dbReference type="InterPro" id="IPR013324">
    <property type="entry name" value="RNA_pol_sigma_r3/r4-like"/>
</dbReference>
<proteinExistence type="inferred from homology"/>
<keyword evidence="3" id="KW-0731">Sigma factor</keyword>
<dbReference type="OrthoDB" id="9790423at2"/>
<protein>
    <submittedName>
        <fullName evidence="8">RNA polymerase sigma-70 factor (ECF subfamily)</fullName>
    </submittedName>
</protein>
<keyword evidence="2" id="KW-0805">Transcription regulation</keyword>
<dbReference type="NCBIfam" id="TIGR02937">
    <property type="entry name" value="sigma70-ECF"/>
    <property type="match status" value="1"/>
</dbReference>
<dbReference type="Gene3D" id="1.10.1740.10">
    <property type="match status" value="1"/>
</dbReference>
<dbReference type="InterPro" id="IPR039425">
    <property type="entry name" value="RNA_pol_sigma-70-like"/>
</dbReference>
<evidence type="ECO:0000259" key="6">
    <source>
        <dbReference type="Pfam" id="PF04542"/>
    </source>
</evidence>
<dbReference type="Pfam" id="PF08281">
    <property type="entry name" value="Sigma70_r4_2"/>
    <property type="match status" value="1"/>
</dbReference>
<dbReference type="InterPro" id="IPR013249">
    <property type="entry name" value="RNA_pol_sigma70_r4_t2"/>
</dbReference>
<dbReference type="CDD" id="cd06171">
    <property type="entry name" value="Sigma70_r4"/>
    <property type="match status" value="1"/>
</dbReference>